<dbReference type="OrthoDB" id="428577at2759"/>
<dbReference type="SUPFAM" id="SSF54236">
    <property type="entry name" value="Ubiquitin-like"/>
    <property type="match status" value="1"/>
</dbReference>
<dbReference type="KEGG" id="nhe:NECHADRAFT_76640"/>
<dbReference type="EMBL" id="GG698910">
    <property type="protein sequence ID" value="EEU40408.1"/>
    <property type="molecule type" value="Genomic_DNA"/>
</dbReference>
<dbReference type="eggNOG" id="KOG0001">
    <property type="taxonomic scope" value="Eukaryota"/>
</dbReference>
<gene>
    <name evidence="11" type="ORF">NECHADRAFT_76640</name>
</gene>
<dbReference type="Pfam" id="PF00240">
    <property type="entry name" value="ubiquitin"/>
    <property type="match status" value="1"/>
</dbReference>
<feature type="compositionally biased region" description="Low complexity" evidence="9">
    <location>
        <begin position="138"/>
        <end position="162"/>
    </location>
</feature>
<comment type="subcellular location">
    <subcellularLocation>
        <location evidence="2">Cytoplasm</location>
    </subcellularLocation>
    <subcellularLocation>
        <location evidence="1">Nucleus</location>
    </subcellularLocation>
</comment>
<organism evidence="11 12">
    <name type="scientific">Fusarium vanettenii (strain ATCC MYA-4622 / CBS 123669 / FGSC 9596 / NRRL 45880 / 77-13-4)</name>
    <name type="common">Fusarium solani subsp. pisi</name>
    <dbReference type="NCBI Taxonomy" id="660122"/>
    <lineage>
        <taxon>Eukaryota</taxon>
        <taxon>Fungi</taxon>
        <taxon>Dikarya</taxon>
        <taxon>Ascomycota</taxon>
        <taxon>Pezizomycotina</taxon>
        <taxon>Sordariomycetes</taxon>
        <taxon>Hypocreomycetidae</taxon>
        <taxon>Hypocreales</taxon>
        <taxon>Nectriaceae</taxon>
        <taxon>Fusarium</taxon>
        <taxon>Fusarium solani species complex</taxon>
        <taxon>Fusarium vanettenii</taxon>
    </lineage>
</organism>
<evidence type="ECO:0000256" key="9">
    <source>
        <dbReference type="SAM" id="MobiDB-lite"/>
    </source>
</evidence>
<protein>
    <recommendedName>
        <fullName evidence="10">Ubiquitin-like domain-containing protein</fullName>
    </recommendedName>
</protein>
<feature type="domain" description="Ubiquitin-like" evidence="10">
    <location>
        <begin position="194"/>
        <end position="228"/>
    </location>
</feature>
<dbReference type="FunFam" id="3.10.20.90:FF:000469">
    <property type="entry name" value="Polyubiquitin-C"/>
    <property type="match status" value="1"/>
</dbReference>
<evidence type="ECO:0000256" key="1">
    <source>
        <dbReference type="ARBA" id="ARBA00004123"/>
    </source>
</evidence>
<dbReference type="GeneID" id="9678227"/>
<dbReference type="Gene3D" id="3.10.20.90">
    <property type="entry name" value="Phosphatidylinositol 3-kinase Catalytic Subunit, Chain A, domain 1"/>
    <property type="match status" value="1"/>
</dbReference>
<evidence type="ECO:0000256" key="4">
    <source>
        <dbReference type="ARBA" id="ARBA00022490"/>
    </source>
</evidence>
<keyword evidence="6" id="KW-0677">Repeat</keyword>
<evidence type="ECO:0000256" key="3">
    <source>
        <dbReference type="ARBA" id="ARBA00008430"/>
    </source>
</evidence>
<evidence type="ECO:0000256" key="2">
    <source>
        <dbReference type="ARBA" id="ARBA00004496"/>
    </source>
</evidence>
<evidence type="ECO:0000313" key="11">
    <source>
        <dbReference type="EMBL" id="EEU40408.1"/>
    </source>
</evidence>
<dbReference type="HOGENOM" id="CLU_1180512_0_0_1"/>
<feature type="region of interest" description="Disordered" evidence="9">
    <location>
        <begin position="79"/>
        <end position="178"/>
    </location>
</feature>
<keyword evidence="7" id="KW-0832">Ubl conjugation</keyword>
<evidence type="ECO:0000256" key="7">
    <source>
        <dbReference type="ARBA" id="ARBA00022843"/>
    </source>
</evidence>
<dbReference type="STRING" id="660122.C7Z4U5"/>
<dbReference type="GO" id="GO:0005634">
    <property type="term" value="C:nucleus"/>
    <property type="evidence" value="ECO:0007669"/>
    <property type="project" value="UniProtKB-SubCell"/>
</dbReference>
<sequence>MKLANDPRCAPLANLVFFFQHHIFVSQPMGKPHSLQGVMITSDKVLDPLPHVVFGAGVDLSKLTPAQLYALGAGLAAGADAPAARMKKTKGGQKPRAKPKPKPKPEPKPPGQGTSVFAQRRREKAAAKAEAKAKAEAEAAPSSSPSTTSPSAAAAPAKTPAESEPEPEPAAEEAEAAVKKESTLHLILGLRGGMQIFVKTLTGKTITLEVEPSDTIDNVKSKIQDEEASVILQAV</sequence>
<dbReference type="PANTHER" id="PTHR10666">
    <property type="entry name" value="UBIQUITIN"/>
    <property type="match status" value="1"/>
</dbReference>
<dbReference type="InterPro" id="IPR000626">
    <property type="entry name" value="Ubiquitin-like_dom"/>
</dbReference>
<feature type="compositionally biased region" description="Basic residues" evidence="9">
    <location>
        <begin position="85"/>
        <end position="102"/>
    </location>
</feature>
<reference evidence="11 12" key="1">
    <citation type="journal article" date="2009" name="PLoS Genet.">
        <title>The genome of Nectria haematococca: contribution of supernumerary chromosomes to gene expansion.</title>
        <authorList>
            <person name="Coleman J.J."/>
            <person name="Rounsley S.D."/>
            <person name="Rodriguez-Carres M."/>
            <person name="Kuo A."/>
            <person name="Wasmann C.C."/>
            <person name="Grimwood J."/>
            <person name="Schmutz J."/>
            <person name="Taga M."/>
            <person name="White G.J."/>
            <person name="Zhou S."/>
            <person name="Schwartz D.C."/>
            <person name="Freitag M."/>
            <person name="Ma L.J."/>
            <person name="Danchin E.G."/>
            <person name="Henrissat B."/>
            <person name="Coutinho P.M."/>
            <person name="Nelson D.R."/>
            <person name="Straney D."/>
            <person name="Napoli C.A."/>
            <person name="Barker B.M."/>
            <person name="Gribskov M."/>
            <person name="Rep M."/>
            <person name="Kroken S."/>
            <person name="Molnar I."/>
            <person name="Rensing C."/>
            <person name="Kennell J.C."/>
            <person name="Zamora J."/>
            <person name="Farman M.L."/>
            <person name="Selker E.U."/>
            <person name="Salamov A."/>
            <person name="Shapiro H."/>
            <person name="Pangilinan J."/>
            <person name="Lindquist E."/>
            <person name="Lamers C."/>
            <person name="Grigoriev I.V."/>
            <person name="Geiser D.M."/>
            <person name="Covert S.F."/>
            <person name="Temporini E."/>
            <person name="Vanetten H.D."/>
        </authorList>
    </citation>
    <scope>NUCLEOTIDE SEQUENCE [LARGE SCALE GENOMIC DNA]</scope>
    <source>
        <strain evidence="12">ATCC MYA-4622 / CBS 123669 / FGSC 9596 / NRRL 45880 / 77-13-4</strain>
    </source>
</reference>
<evidence type="ECO:0000256" key="6">
    <source>
        <dbReference type="ARBA" id="ARBA00022737"/>
    </source>
</evidence>
<keyword evidence="4" id="KW-0963">Cytoplasm</keyword>
<keyword evidence="8" id="KW-0539">Nucleus</keyword>
<dbReference type="VEuPathDB" id="FungiDB:NECHADRAFT_76640"/>
<name>C7Z4U5_FUSV7</name>
<evidence type="ECO:0000256" key="8">
    <source>
        <dbReference type="ARBA" id="ARBA00023242"/>
    </source>
</evidence>
<evidence type="ECO:0000313" key="12">
    <source>
        <dbReference type="Proteomes" id="UP000005206"/>
    </source>
</evidence>
<dbReference type="GO" id="GO:0005737">
    <property type="term" value="C:cytoplasm"/>
    <property type="evidence" value="ECO:0007669"/>
    <property type="project" value="UniProtKB-SubCell"/>
</dbReference>
<dbReference type="PROSITE" id="PS50053">
    <property type="entry name" value="UBIQUITIN_2"/>
    <property type="match status" value="1"/>
</dbReference>
<accession>C7Z4U5</accession>
<dbReference type="AlphaFoldDB" id="C7Z4U5"/>
<evidence type="ECO:0000256" key="5">
    <source>
        <dbReference type="ARBA" id="ARBA00022499"/>
    </source>
</evidence>
<dbReference type="InterPro" id="IPR029071">
    <property type="entry name" value="Ubiquitin-like_domsf"/>
</dbReference>
<dbReference type="InParanoid" id="C7Z4U5"/>
<dbReference type="RefSeq" id="XP_003046121.1">
    <property type="nucleotide sequence ID" value="XM_003046075.1"/>
</dbReference>
<keyword evidence="12" id="KW-1185">Reference proteome</keyword>
<feature type="compositionally biased region" description="Acidic residues" evidence="9">
    <location>
        <begin position="163"/>
        <end position="175"/>
    </location>
</feature>
<proteinExistence type="inferred from homology"/>
<dbReference type="InterPro" id="IPR050158">
    <property type="entry name" value="Ubiquitin_ubiquitin-like"/>
</dbReference>
<keyword evidence="5" id="KW-1017">Isopeptide bond</keyword>
<evidence type="ECO:0000259" key="10">
    <source>
        <dbReference type="PROSITE" id="PS50053"/>
    </source>
</evidence>
<dbReference type="Proteomes" id="UP000005206">
    <property type="component" value="Chromosome 2"/>
</dbReference>
<comment type="similarity">
    <text evidence="3">Belongs to the ubiquitin family.</text>
</comment>
<feature type="compositionally biased region" description="Basic and acidic residues" evidence="9">
    <location>
        <begin position="124"/>
        <end position="137"/>
    </location>
</feature>